<evidence type="ECO:0000256" key="2">
    <source>
        <dbReference type="SAM" id="Phobius"/>
    </source>
</evidence>
<proteinExistence type="predicted"/>
<evidence type="ECO:0000313" key="4">
    <source>
        <dbReference type="Proteomes" id="UP001326110"/>
    </source>
</evidence>
<evidence type="ECO:0000256" key="1">
    <source>
        <dbReference type="SAM" id="MobiDB-lite"/>
    </source>
</evidence>
<accession>A0ABZ0XTE7</accession>
<gene>
    <name evidence="3" type="ORF">SR858_16740</name>
</gene>
<keyword evidence="4" id="KW-1185">Reference proteome</keyword>
<dbReference type="EMBL" id="CP140152">
    <property type="protein sequence ID" value="WQH02718.1"/>
    <property type="molecule type" value="Genomic_DNA"/>
</dbReference>
<feature type="transmembrane region" description="Helical" evidence="2">
    <location>
        <begin position="27"/>
        <end position="48"/>
    </location>
</feature>
<evidence type="ECO:0000313" key="3">
    <source>
        <dbReference type="EMBL" id="WQH02718.1"/>
    </source>
</evidence>
<protein>
    <submittedName>
        <fullName evidence="3">Uncharacterized protein</fullName>
    </submittedName>
</protein>
<dbReference type="Proteomes" id="UP001326110">
    <property type="component" value="Chromosome"/>
</dbReference>
<sequence length="113" mass="12500">MCFGIVVGAGADIGYQMLFMDRSINELNWISIGLSAASGAVGLGWWGVYKSAGSSVYLAEKFGELTMKDLLFIQGMNTAVTKILKKEVIEKKAHDRKAKERQAKSINKVRKRE</sequence>
<dbReference type="RefSeq" id="WP_322533671.1">
    <property type="nucleotide sequence ID" value="NZ_CP140152.1"/>
</dbReference>
<feature type="region of interest" description="Disordered" evidence="1">
    <location>
        <begin position="91"/>
        <end position="113"/>
    </location>
</feature>
<keyword evidence="2" id="KW-0812">Transmembrane</keyword>
<keyword evidence="2" id="KW-0472">Membrane</keyword>
<reference evidence="3 4" key="1">
    <citation type="submission" date="2023-11" db="EMBL/GenBank/DDBJ databases">
        <title>MicrobeMod: A computational toolkit for identifying prokaryotic methylation and restriction-modification with nanopore sequencing.</title>
        <authorList>
            <person name="Crits-Christoph A."/>
            <person name="Kang S.C."/>
            <person name="Lee H."/>
            <person name="Ostrov N."/>
        </authorList>
    </citation>
    <scope>NUCLEOTIDE SEQUENCE [LARGE SCALE GENOMIC DNA]</scope>
    <source>
        <strain evidence="3 4">ATCC 25935</strain>
    </source>
</reference>
<keyword evidence="2" id="KW-1133">Transmembrane helix</keyword>
<organism evidence="3 4">
    <name type="scientific">Duganella zoogloeoides</name>
    <dbReference type="NCBI Taxonomy" id="75659"/>
    <lineage>
        <taxon>Bacteria</taxon>
        <taxon>Pseudomonadati</taxon>
        <taxon>Pseudomonadota</taxon>
        <taxon>Betaproteobacteria</taxon>
        <taxon>Burkholderiales</taxon>
        <taxon>Oxalobacteraceae</taxon>
        <taxon>Telluria group</taxon>
        <taxon>Duganella</taxon>
    </lineage>
</organism>
<feature type="compositionally biased region" description="Basic and acidic residues" evidence="1">
    <location>
        <begin position="91"/>
        <end position="103"/>
    </location>
</feature>
<name>A0ABZ0XTE7_9BURK</name>